<evidence type="ECO:0000313" key="3">
    <source>
        <dbReference type="Proteomes" id="UP000824120"/>
    </source>
</evidence>
<name>A0A9J5W3X7_SOLCO</name>
<keyword evidence="3" id="KW-1185">Reference proteome</keyword>
<dbReference type="PANTHER" id="PTHR46293:SF13">
    <property type="entry name" value="UBIQUITIN-LIKE DOMAIN-CONTAINING PROTEIN"/>
    <property type="match status" value="1"/>
</dbReference>
<feature type="region of interest" description="Disordered" evidence="1">
    <location>
        <begin position="1"/>
        <end position="86"/>
    </location>
</feature>
<feature type="compositionally biased region" description="Polar residues" evidence="1">
    <location>
        <begin position="25"/>
        <end position="34"/>
    </location>
</feature>
<dbReference type="PANTHER" id="PTHR46293">
    <property type="entry name" value="E3 UBIQUITIN PROTEIN LIGASE DRIP1"/>
    <property type="match status" value="1"/>
</dbReference>
<gene>
    <name evidence="2" type="ORF">H5410_060003</name>
</gene>
<proteinExistence type="predicted"/>
<dbReference type="GO" id="GO:0004842">
    <property type="term" value="F:ubiquitin-protein transferase activity"/>
    <property type="evidence" value="ECO:0007669"/>
    <property type="project" value="InterPro"/>
</dbReference>
<reference evidence="2 3" key="1">
    <citation type="submission" date="2020-09" db="EMBL/GenBank/DDBJ databases">
        <title>De no assembly of potato wild relative species, Solanum commersonii.</title>
        <authorList>
            <person name="Cho K."/>
        </authorList>
    </citation>
    <scope>NUCLEOTIDE SEQUENCE [LARGE SCALE GENOMIC DNA]</scope>
    <source>
        <strain evidence="2">LZ3.2</strain>
        <tissue evidence="2">Leaf</tissue>
    </source>
</reference>
<organism evidence="2 3">
    <name type="scientific">Solanum commersonii</name>
    <name type="common">Commerson's wild potato</name>
    <name type="synonym">Commerson's nightshade</name>
    <dbReference type="NCBI Taxonomy" id="4109"/>
    <lineage>
        <taxon>Eukaryota</taxon>
        <taxon>Viridiplantae</taxon>
        <taxon>Streptophyta</taxon>
        <taxon>Embryophyta</taxon>
        <taxon>Tracheophyta</taxon>
        <taxon>Spermatophyta</taxon>
        <taxon>Magnoliopsida</taxon>
        <taxon>eudicotyledons</taxon>
        <taxon>Gunneridae</taxon>
        <taxon>Pentapetalae</taxon>
        <taxon>asterids</taxon>
        <taxon>lamiids</taxon>
        <taxon>Solanales</taxon>
        <taxon>Solanaceae</taxon>
        <taxon>Solanoideae</taxon>
        <taxon>Solaneae</taxon>
        <taxon>Solanum</taxon>
    </lineage>
</organism>
<evidence type="ECO:0000313" key="2">
    <source>
        <dbReference type="EMBL" id="KAG5570237.1"/>
    </source>
</evidence>
<comment type="caution">
    <text evidence="2">The sequence shown here is derived from an EMBL/GenBank/DDBJ whole genome shotgun (WGS) entry which is preliminary data.</text>
</comment>
<dbReference type="InterPro" id="IPR044807">
    <property type="entry name" value="DRIP1-like"/>
</dbReference>
<dbReference type="Proteomes" id="UP000824120">
    <property type="component" value="Chromosome 12"/>
</dbReference>
<sequence>MDHRMSSKETSALPSTVSAAKMPQLASSVSTTNVEIGKSIMVDNIKEHKKKKRSKNRKACKKRQDTGPEEREKGLRLPPLDRPNIDLKDSSATVTLIQKFIEQKLNLNDHTEVDVVCCGEKLNGDMTVKDIQLRWKSHLPNSGKGKVKWELEQAMTQLGYIRNKKLQTPPKK</sequence>
<feature type="compositionally biased region" description="Basic residues" evidence="1">
    <location>
        <begin position="47"/>
        <end position="61"/>
    </location>
</feature>
<feature type="compositionally biased region" description="Polar residues" evidence="1">
    <location>
        <begin position="8"/>
        <end position="18"/>
    </location>
</feature>
<feature type="compositionally biased region" description="Basic and acidic residues" evidence="1">
    <location>
        <begin position="62"/>
        <end position="75"/>
    </location>
</feature>
<dbReference type="OrthoDB" id="1289402at2759"/>
<dbReference type="EMBL" id="JACXVP010000012">
    <property type="protein sequence ID" value="KAG5570237.1"/>
    <property type="molecule type" value="Genomic_DNA"/>
</dbReference>
<protein>
    <submittedName>
        <fullName evidence="2">Uncharacterized protein</fullName>
    </submittedName>
</protein>
<dbReference type="AlphaFoldDB" id="A0A9J5W3X7"/>
<dbReference type="Gene3D" id="3.10.20.90">
    <property type="entry name" value="Phosphatidylinositol 3-kinase Catalytic Subunit, Chain A, domain 1"/>
    <property type="match status" value="1"/>
</dbReference>
<accession>A0A9J5W3X7</accession>
<evidence type="ECO:0000256" key="1">
    <source>
        <dbReference type="SAM" id="MobiDB-lite"/>
    </source>
</evidence>